<evidence type="ECO:0000313" key="1">
    <source>
        <dbReference type="EMBL" id="CRK99611.1"/>
    </source>
</evidence>
<protein>
    <submittedName>
        <fullName evidence="1">CLUMA_CG012923, isoform A</fullName>
    </submittedName>
</protein>
<keyword evidence="2" id="KW-1185">Reference proteome</keyword>
<organism evidence="1 2">
    <name type="scientific">Clunio marinus</name>
    <dbReference type="NCBI Taxonomy" id="568069"/>
    <lineage>
        <taxon>Eukaryota</taxon>
        <taxon>Metazoa</taxon>
        <taxon>Ecdysozoa</taxon>
        <taxon>Arthropoda</taxon>
        <taxon>Hexapoda</taxon>
        <taxon>Insecta</taxon>
        <taxon>Pterygota</taxon>
        <taxon>Neoptera</taxon>
        <taxon>Endopterygota</taxon>
        <taxon>Diptera</taxon>
        <taxon>Nematocera</taxon>
        <taxon>Chironomoidea</taxon>
        <taxon>Chironomidae</taxon>
        <taxon>Clunio</taxon>
    </lineage>
</organism>
<sequence>MKPEQQVFLLILKVLLKALKQKIKPVISFTFYSISLNAFCHVTLFTTLNIELNFCPLNILSNVKTKEKILPNPPSCEFSEI</sequence>
<reference evidence="1 2" key="1">
    <citation type="submission" date="2015-04" db="EMBL/GenBank/DDBJ databases">
        <authorList>
            <person name="Syromyatnikov M.Y."/>
            <person name="Popov V.N."/>
        </authorList>
    </citation>
    <scope>NUCLEOTIDE SEQUENCE [LARGE SCALE GENOMIC DNA]</scope>
</reference>
<proteinExistence type="predicted"/>
<dbReference type="AlphaFoldDB" id="A0A1J1IHB3"/>
<evidence type="ECO:0000313" key="2">
    <source>
        <dbReference type="Proteomes" id="UP000183832"/>
    </source>
</evidence>
<accession>A0A1J1IHB3</accession>
<dbReference type="Proteomes" id="UP000183832">
    <property type="component" value="Unassembled WGS sequence"/>
</dbReference>
<name>A0A1J1IHB3_9DIPT</name>
<gene>
    <name evidence="1" type="ORF">CLUMA_CG012923</name>
</gene>
<dbReference type="EMBL" id="CVRI01000051">
    <property type="protein sequence ID" value="CRK99611.1"/>
    <property type="molecule type" value="Genomic_DNA"/>
</dbReference>